<feature type="region of interest" description="Disordered" evidence="1">
    <location>
        <begin position="1"/>
        <end position="24"/>
    </location>
</feature>
<organism evidence="2 3">
    <name type="scientific">Aspergillus ellipticus CBS 707.79</name>
    <dbReference type="NCBI Taxonomy" id="1448320"/>
    <lineage>
        <taxon>Eukaryota</taxon>
        <taxon>Fungi</taxon>
        <taxon>Dikarya</taxon>
        <taxon>Ascomycota</taxon>
        <taxon>Pezizomycotina</taxon>
        <taxon>Eurotiomycetes</taxon>
        <taxon>Eurotiomycetidae</taxon>
        <taxon>Eurotiales</taxon>
        <taxon>Aspergillaceae</taxon>
        <taxon>Aspergillus</taxon>
        <taxon>Aspergillus subgen. Circumdati</taxon>
    </lineage>
</organism>
<reference evidence="2 3" key="1">
    <citation type="submission" date="2018-02" db="EMBL/GenBank/DDBJ databases">
        <title>The genomes of Aspergillus section Nigri reveals drivers in fungal speciation.</title>
        <authorList>
            <consortium name="DOE Joint Genome Institute"/>
            <person name="Vesth T.C."/>
            <person name="Nybo J."/>
            <person name="Theobald S."/>
            <person name="Brandl J."/>
            <person name="Frisvad J.C."/>
            <person name="Nielsen K.F."/>
            <person name="Lyhne E.K."/>
            <person name="Kogle M.E."/>
            <person name="Kuo A."/>
            <person name="Riley R."/>
            <person name="Clum A."/>
            <person name="Nolan M."/>
            <person name="Lipzen A."/>
            <person name="Salamov A."/>
            <person name="Henrissat B."/>
            <person name="Wiebenga A."/>
            <person name="De vries R.P."/>
            <person name="Grigoriev I.V."/>
            <person name="Mortensen U.H."/>
            <person name="Andersen M.R."/>
            <person name="Baker S.E."/>
        </authorList>
    </citation>
    <scope>NUCLEOTIDE SEQUENCE [LARGE SCALE GENOMIC DNA]</scope>
    <source>
        <strain evidence="2 3">CBS 707.79</strain>
    </source>
</reference>
<dbReference type="EMBL" id="KZ826057">
    <property type="protein sequence ID" value="PYH88940.1"/>
    <property type="molecule type" value="Genomic_DNA"/>
</dbReference>
<evidence type="ECO:0000313" key="3">
    <source>
        <dbReference type="Proteomes" id="UP000247810"/>
    </source>
</evidence>
<accession>A0A319CVS8</accession>
<name>A0A319CVS8_9EURO</name>
<keyword evidence="3" id="KW-1185">Reference proteome</keyword>
<proteinExistence type="predicted"/>
<evidence type="ECO:0000313" key="2">
    <source>
        <dbReference type="EMBL" id="PYH88940.1"/>
    </source>
</evidence>
<sequence>MVEPQRMDLGNADIGGDTARDGRGRKVQTGAMGYSMDAAYYCIRRARAWQISPMRWLLSAALGWLHLCRRTQ</sequence>
<dbReference type="Proteomes" id="UP000247810">
    <property type="component" value="Unassembled WGS sequence"/>
</dbReference>
<protein>
    <submittedName>
        <fullName evidence="2">Uncharacterized protein</fullName>
    </submittedName>
</protein>
<dbReference type="VEuPathDB" id="FungiDB:BO71DRAFT_123084"/>
<dbReference type="AlphaFoldDB" id="A0A319CVS8"/>
<evidence type="ECO:0000256" key="1">
    <source>
        <dbReference type="SAM" id="MobiDB-lite"/>
    </source>
</evidence>
<gene>
    <name evidence="2" type="ORF">BO71DRAFT_123084</name>
</gene>